<dbReference type="Pfam" id="PF07883">
    <property type="entry name" value="Cupin_2"/>
    <property type="match status" value="1"/>
</dbReference>
<dbReference type="InterPro" id="IPR006045">
    <property type="entry name" value="Cupin_1"/>
</dbReference>
<dbReference type="EMBL" id="JAUJYO010000015">
    <property type="protein sequence ID" value="KAK1296046.1"/>
    <property type="molecule type" value="Genomic_DNA"/>
</dbReference>
<name>A0AAV9D3A2_ACOCL</name>
<dbReference type="InterPro" id="IPR013096">
    <property type="entry name" value="Cupin_2"/>
</dbReference>
<feature type="domain" description="Cupin type-1" evidence="2">
    <location>
        <begin position="127"/>
        <end position="278"/>
    </location>
</feature>
<dbReference type="InterPro" id="IPR011051">
    <property type="entry name" value="RmlC_Cupin_sf"/>
</dbReference>
<evidence type="ECO:0000313" key="4">
    <source>
        <dbReference type="Proteomes" id="UP001180020"/>
    </source>
</evidence>
<organism evidence="3 4">
    <name type="scientific">Acorus calamus</name>
    <name type="common">Sweet flag</name>
    <dbReference type="NCBI Taxonomy" id="4465"/>
    <lineage>
        <taxon>Eukaryota</taxon>
        <taxon>Viridiplantae</taxon>
        <taxon>Streptophyta</taxon>
        <taxon>Embryophyta</taxon>
        <taxon>Tracheophyta</taxon>
        <taxon>Spermatophyta</taxon>
        <taxon>Magnoliopsida</taxon>
        <taxon>Liliopsida</taxon>
        <taxon>Acoraceae</taxon>
        <taxon>Acorus</taxon>
    </lineage>
</organism>
<accession>A0AAV9D3A2</accession>
<dbReference type="AlphaFoldDB" id="A0AAV9D3A2"/>
<comment type="caution">
    <text evidence="3">The sequence shown here is derived from an EMBL/GenBank/DDBJ whole genome shotgun (WGS) entry which is preliminary data.</text>
</comment>
<reference evidence="3" key="2">
    <citation type="submission" date="2023-06" db="EMBL/GenBank/DDBJ databases">
        <authorList>
            <person name="Ma L."/>
            <person name="Liu K.-W."/>
            <person name="Li Z."/>
            <person name="Hsiao Y.-Y."/>
            <person name="Qi Y."/>
            <person name="Fu T."/>
            <person name="Tang G."/>
            <person name="Zhang D."/>
            <person name="Sun W.-H."/>
            <person name="Liu D.-K."/>
            <person name="Li Y."/>
            <person name="Chen G.-Z."/>
            <person name="Liu X.-D."/>
            <person name="Liao X.-Y."/>
            <person name="Jiang Y.-T."/>
            <person name="Yu X."/>
            <person name="Hao Y."/>
            <person name="Huang J."/>
            <person name="Zhao X.-W."/>
            <person name="Ke S."/>
            <person name="Chen Y.-Y."/>
            <person name="Wu W.-L."/>
            <person name="Hsu J.-L."/>
            <person name="Lin Y.-F."/>
            <person name="Huang M.-D."/>
            <person name="Li C.-Y."/>
            <person name="Huang L."/>
            <person name="Wang Z.-W."/>
            <person name="Zhao X."/>
            <person name="Zhong W.-Y."/>
            <person name="Peng D.-H."/>
            <person name="Ahmad S."/>
            <person name="Lan S."/>
            <person name="Zhang J.-S."/>
            <person name="Tsai W.-C."/>
            <person name="Van De Peer Y."/>
            <person name="Liu Z.-J."/>
        </authorList>
    </citation>
    <scope>NUCLEOTIDE SEQUENCE</scope>
    <source>
        <strain evidence="3">CP</strain>
        <tissue evidence="3">Leaves</tissue>
    </source>
</reference>
<dbReference type="SUPFAM" id="SSF51182">
    <property type="entry name" value="RmlC-like cupins"/>
    <property type="match status" value="1"/>
</dbReference>
<dbReference type="InterPro" id="IPR014710">
    <property type="entry name" value="RmlC-like_jellyroll"/>
</dbReference>
<gene>
    <name evidence="3" type="primary">AMP2-1</name>
    <name evidence="3" type="ORF">QJS10_CPB15g00453</name>
</gene>
<keyword evidence="1" id="KW-0732">Signal</keyword>
<dbReference type="PANTHER" id="PTHR31189">
    <property type="entry name" value="OS03G0336100 PROTEIN-RELATED"/>
    <property type="match status" value="1"/>
</dbReference>
<dbReference type="PANTHER" id="PTHR31189:SF13">
    <property type="entry name" value="CUPINCIN"/>
    <property type="match status" value="1"/>
</dbReference>
<dbReference type="SMART" id="SM00835">
    <property type="entry name" value="Cupin_1"/>
    <property type="match status" value="1"/>
</dbReference>
<dbReference type="Gene3D" id="2.60.120.10">
    <property type="entry name" value="Jelly Rolls"/>
    <property type="match status" value="2"/>
</dbReference>
<protein>
    <submittedName>
        <fullName evidence="3">Vicilin-like antimicrobial peptides 2-1</fullName>
    </submittedName>
</protein>
<feature type="signal peptide" evidence="1">
    <location>
        <begin position="1"/>
        <end position="29"/>
    </location>
</feature>
<evidence type="ECO:0000256" key="1">
    <source>
        <dbReference type="SAM" id="SignalP"/>
    </source>
</evidence>
<dbReference type="Proteomes" id="UP001180020">
    <property type="component" value="Unassembled WGS sequence"/>
</dbReference>
<sequence>MATSSKIQLAPLLLLLLLLLLSLTLLSSATTDPPYESEDPELQQCKQTCRHQQLFDPTEKQQCKRRCEEYIQEKQKRQRLSPLGNFKATVFEVGLKKVTHPRHFDAEVLLYVMSGNGIIEFIGGDKTQMRKGDVVRVPAGTNFYVTTDGYERLHIVKLVQPVFINGRYQGPAMAPYYNLQAIKVAMVVNGCGYYETYHNVRHQLSRGMAFVAPVGHPFVAVASPDQELHLACFEINASDYQKNFLPVCFSLGGSLFYSGLFSSFKQDTILKVVAEEVKQSRLTRQQGRRMGDPMLG</sequence>
<dbReference type="InterPro" id="IPR050253">
    <property type="entry name" value="Seed_Storage-Functional"/>
</dbReference>
<feature type="chain" id="PRO_5043832744" evidence="1">
    <location>
        <begin position="30"/>
        <end position="296"/>
    </location>
</feature>
<proteinExistence type="predicted"/>
<keyword evidence="4" id="KW-1185">Reference proteome</keyword>
<reference evidence="3" key="1">
    <citation type="journal article" date="2023" name="Nat. Commun.">
        <title>Diploid and tetraploid genomes of Acorus and the evolution of monocots.</title>
        <authorList>
            <person name="Ma L."/>
            <person name="Liu K.W."/>
            <person name="Li Z."/>
            <person name="Hsiao Y.Y."/>
            <person name="Qi Y."/>
            <person name="Fu T."/>
            <person name="Tang G.D."/>
            <person name="Zhang D."/>
            <person name="Sun W.H."/>
            <person name="Liu D.K."/>
            <person name="Li Y."/>
            <person name="Chen G.Z."/>
            <person name="Liu X.D."/>
            <person name="Liao X.Y."/>
            <person name="Jiang Y.T."/>
            <person name="Yu X."/>
            <person name="Hao Y."/>
            <person name="Huang J."/>
            <person name="Zhao X.W."/>
            <person name="Ke S."/>
            <person name="Chen Y.Y."/>
            <person name="Wu W.L."/>
            <person name="Hsu J.L."/>
            <person name="Lin Y.F."/>
            <person name="Huang M.D."/>
            <person name="Li C.Y."/>
            <person name="Huang L."/>
            <person name="Wang Z.W."/>
            <person name="Zhao X."/>
            <person name="Zhong W.Y."/>
            <person name="Peng D.H."/>
            <person name="Ahmad S."/>
            <person name="Lan S."/>
            <person name="Zhang J.S."/>
            <person name="Tsai W.C."/>
            <person name="Van de Peer Y."/>
            <person name="Liu Z.J."/>
        </authorList>
    </citation>
    <scope>NUCLEOTIDE SEQUENCE</scope>
    <source>
        <strain evidence="3">CP</strain>
    </source>
</reference>
<evidence type="ECO:0000313" key="3">
    <source>
        <dbReference type="EMBL" id="KAK1296046.1"/>
    </source>
</evidence>
<evidence type="ECO:0000259" key="2">
    <source>
        <dbReference type="SMART" id="SM00835"/>
    </source>
</evidence>